<evidence type="ECO:0000256" key="3">
    <source>
        <dbReference type="ARBA" id="ARBA00022475"/>
    </source>
</evidence>
<dbReference type="RefSeq" id="WP_307422639.1">
    <property type="nucleotide sequence ID" value="NZ_JAUSVK010000001.1"/>
</dbReference>
<dbReference type="EMBL" id="JAUSVK010000001">
    <property type="protein sequence ID" value="MDQ0390996.1"/>
    <property type="molecule type" value="Genomic_DNA"/>
</dbReference>
<feature type="transmembrane region" description="Helical" evidence="8">
    <location>
        <begin position="12"/>
        <end position="30"/>
    </location>
</feature>
<sequence>MNTHKFRRHYPWITLLALVVLVGLAAPNFLRPENLVEIAGDVSTLFIMALGITFVIYIGSIDLSAQSIANMTTVLATLLLARFGVFAAVICIAVGALFGVVSGYVSTSLKVPSFIATLAVGGVALSVGQYVSGQRALYMDAALREQAFGWMTGTLGGVPREMIIAAVLLIAALVVERRTVLGRALKAIGAGEPAAIASGLRVDRYKKIAFAISGGLAAVAGLMFAVKLSGGSPVIANGFLLPAVVAVLVGGTPLTGGVGGVLNTFIGTLIVAVVRASMLYLNIPATSQQIVFGLVLIVAIALTIDRSKVRVVK</sequence>
<feature type="transmembrane region" description="Helical" evidence="8">
    <location>
        <begin position="261"/>
        <end position="281"/>
    </location>
</feature>
<keyword evidence="4" id="KW-0997">Cell inner membrane</keyword>
<dbReference type="InterPro" id="IPR001851">
    <property type="entry name" value="ABC_transp_permease"/>
</dbReference>
<keyword evidence="5 8" id="KW-0812">Transmembrane</keyword>
<feature type="transmembrane region" description="Helical" evidence="8">
    <location>
        <begin position="234"/>
        <end position="254"/>
    </location>
</feature>
<name>A0ABU0F8X0_9HYPH</name>
<comment type="subcellular location">
    <subcellularLocation>
        <location evidence="1">Cell membrane</location>
        <topology evidence="1">Multi-pass membrane protein</topology>
    </subcellularLocation>
</comment>
<evidence type="ECO:0000313" key="10">
    <source>
        <dbReference type="Proteomes" id="UP001237448"/>
    </source>
</evidence>
<organism evidence="9 10">
    <name type="scientific">Labrys monachus</name>
    <dbReference type="NCBI Taxonomy" id="217067"/>
    <lineage>
        <taxon>Bacteria</taxon>
        <taxon>Pseudomonadati</taxon>
        <taxon>Pseudomonadota</taxon>
        <taxon>Alphaproteobacteria</taxon>
        <taxon>Hyphomicrobiales</taxon>
        <taxon>Xanthobacteraceae</taxon>
        <taxon>Labrys</taxon>
    </lineage>
</organism>
<proteinExistence type="predicted"/>
<gene>
    <name evidence="9" type="ORF">J3R73_000788</name>
</gene>
<evidence type="ECO:0000256" key="5">
    <source>
        <dbReference type="ARBA" id="ARBA00022692"/>
    </source>
</evidence>
<dbReference type="Proteomes" id="UP001237448">
    <property type="component" value="Unassembled WGS sequence"/>
</dbReference>
<feature type="transmembrane region" description="Helical" evidence="8">
    <location>
        <begin position="113"/>
        <end position="131"/>
    </location>
</feature>
<evidence type="ECO:0000256" key="7">
    <source>
        <dbReference type="ARBA" id="ARBA00023136"/>
    </source>
</evidence>
<keyword evidence="7 8" id="KW-0472">Membrane</keyword>
<reference evidence="9 10" key="1">
    <citation type="submission" date="2023-07" db="EMBL/GenBank/DDBJ databases">
        <title>Genomic Encyclopedia of Type Strains, Phase IV (KMG-IV): sequencing the most valuable type-strain genomes for metagenomic binning, comparative biology and taxonomic classification.</title>
        <authorList>
            <person name="Goeker M."/>
        </authorList>
    </citation>
    <scope>NUCLEOTIDE SEQUENCE [LARGE SCALE GENOMIC DNA]</scope>
    <source>
        <strain evidence="9 10">DSM 5896</strain>
    </source>
</reference>
<feature type="transmembrane region" description="Helical" evidence="8">
    <location>
        <begin position="287"/>
        <end position="304"/>
    </location>
</feature>
<keyword evidence="10" id="KW-1185">Reference proteome</keyword>
<keyword evidence="3" id="KW-1003">Cell membrane</keyword>
<protein>
    <submittedName>
        <fullName evidence="9">Ribose transport system permease protein</fullName>
    </submittedName>
</protein>
<comment type="caution">
    <text evidence="9">The sequence shown here is derived from an EMBL/GenBank/DDBJ whole genome shotgun (WGS) entry which is preliminary data.</text>
</comment>
<evidence type="ECO:0000256" key="2">
    <source>
        <dbReference type="ARBA" id="ARBA00022448"/>
    </source>
</evidence>
<dbReference type="PANTHER" id="PTHR32196:SF21">
    <property type="entry name" value="ABC TRANSPORTER PERMEASE PROTEIN YPHD-RELATED"/>
    <property type="match status" value="1"/>
</dbReference>
<keyword evidence="2" id="KW-0813">Transport</keyword>
<feature type="transmembrane region" description="Helical" evidence="8">
    <location>
        <begin position="151"/>
        <end position="175"/>
    </location>
</feature>
<evidence type="ECO:0000256" key="4">
    <source>
        <dbReference type="ARBA" id="ARBA00022519"/>
    </source>
</evidence>
<dbReference type="PANTHER" id="PTHR32196">
    <property type="entry name" value="ABC TRANSPORTER PERMEASE PROTEIN YPHD-RELATED-RELATED"/>
    <property type="match status" value="1"/>
</dbReference>
<accession>A0ABU0F8X0</accession>
<evidence type="ECO:0000256" key="8">
    <source>
        <dbReference type="SAM" id="Phobius"/>
    </source>
</evidence>
<evidence type="ECO:0000256" key="1">
    <source>
        <dbReference type="ARBA" id="ARBA00004651"/>
    </source>
</evidence>
<keyword evidence="6 8" id="KW-1133">Transmembrane helix</keyword>
<evidence type="ECO:0000256" key="6">
    <source>
        <dbReference type="ARBA" id="ARBA00022989"/>
    </source>
</evidence>
<evidence type="ECO:0000313" key="9">
    <source>
        <dbReference type="EMBL" id="MDQ0390996.1"/>
    </source>
</evidence>
<dbReference type="CDD" id="cd06579">
    <property type="entry name" value="TM_PBP1_transp_AraH_like"/>
    <property type="match status" value="1"/>
</dbReference>
<feature type="transmembrane region" description="Helical" evidence="8">
    <location>
        <begin position="42"/>
        <end position="59"/>
    </location>
</feature>
<dbReference type="Pfam" id="PF02653">
    <property type="entry name" value="BPD_transp_2"/>
    <property type="match status" value="1"/>
</dbReference>
<feature type="transmembrane region" description="Helical" evidence="8">
    <location>
        <begin position="79"/>
        <end position="101"/>
    </location>
</feature>
<feature type="transmembrane region" description="Helical" evidence="8">
    <location>
        <begin position="208"/>
        <end position="228"/>
    </location>
</feature>